<gene>
    <name evidence="1" type="ORF">SKAU_G00207060</name>
</gene>
<dbReference type="EMBL" id="JAINUF010000007">
    <property type="protein sequence ID" value="KAJ8353139.1"/>
    <property type="molecule type" value="Genomic_DNA"/>
</dbReference>
<organism evidence="1 2">
    <name type="scientific">Synaphobranchus kaupii</name>
    <name type="common">Kaup's arrowtooth eel</name>
    <dbReference type="NCBI Taxonomy" id="118154"/>
    <lineage>
        <taxon>Eukaryota</taxon>
        <taxon>Metazoa</taxon>
        <taxon>Chordata</taxon>
        <taxon>Craniata</taxon>
        <taxon>Vertebrata</taxon>
        <taxon>Euteleostomi</taxon>
        <taxon>Actinopterygii</taxon>
        <taxon>Neopterygii</taxon>
        <taxon>Teleostei</taxon>
        <taxon>Anguilliformes</taxon>
        <taxon>Synaphobranchidae</taxon>
        <taxon>Synaphobranchus</taxon>
    </lineage>
</organism>
<name>A0A9Q1F818_SYNKA</name>
<keyword evidence="2" id="KW-1185">Reference proteome</keyword>
<accession>A0A9Q1F818</accession>
<proteinExistence type="predicted"/>
<dbReference type="Proteomes" id="UP001152622">
    <property type="component" value="Chromosome 7"/>
</dbReference>
<evidence type="ECO:0000313" key="2">
    <source>
        <dbReference type="Proteomes" id="UP001152622"/>
    </source>
</evidence>
<dbReference type="AlphaFoldDB" id="A0A9Q1F818"/>
<protein>
    <submittedName>
        <fullName evidence="1">Uncharacterized protein</fullName>
    </submittedName>
</protein>
<evidence type="ECO:0000313" key="1">
    <source>
        <dbReference type="EMBL" id="KAJ8353139.1"/>
    </source>
</evidence>
<sequence>MLMPEALLGVGGGECSEVHTGPLAVSESCGPSIPGPWGYSGSHTGLLRDPVSRYRGQPPWQQTIWTCLGGSYGCAVALTKVYHWPVSERLQRAVSFCTVAEGLPQAPLAEGPPLAVIVWEHVILLLLPETT</sequence>
<comment type="caution">
    <text evidence="1">The sequence shown here is derived from an EMBL/GenBank/DDBJ whole genome shotgun (WGS) entry which is preliminary data.</text>
</comment>
<reference evidence="1" key="1">
    <citation type="journal article" date="2023" name="Science">
        <title>Genome structures resolve the early diversification of teleost fishes.</title>
        <authorList>
            <person name="Parey E."/>
            <person name="Louis A."/>
            <person name="Montfort J."/>
            <person name="Bouchez O."/>
            <person name="Roques C."/>
            <person name="Iampietro C."/>
            <person name="Lluch J."/>
            <person name="Castinel A."/>
            <person name="Donnadieu C."/>
            <person name="Desvignes T."/>
            <person name="Floi Bucao C."/>
            <person name="Jouanno E."/>
            <person name="Wen M."/>
            <person name="Mejri S."/>
            <person name="Dirks R."/>
            <person name="Jansen H."/>
            <person name="Henkel C."/>
            <person name="Chen W.J."/>
            <person name="Zahm M."/>
            <person name="Cabau C."/>
            <person name="Klopp C."/>
            <person name="Thompson A.W."/>
            <person name="Robinson-Rechavi M."/>
            <person name="Braasch I."/>
            <person name="Lecointre G."/>
            <person name="Bobe J."/>
            <person name="Postlethwait J.H."/>
            <person name="Berthelot C."/>
            <person name="Roest Crollius H."/>
            <person name="Guiguen Y."/>
        </authorList>
    </citation>
    <scope>NUCLEOTIDE SEQUENCE</scope>
    <source>
        <strain evidence="1">WJC10195</strain>
    </source>
</reference>